<evidence type="ECO:0000256" key="7">
    <source>
        <dbReference type="SAM" id="Coils"/>
    </source>
</evidence>
<comment type="subcellular location">
    <subcellularLocation>
        <location evidence="1">Periplasm</location>
    </subcellularLocation>
</comment>
<dbReference type="Pfam" id="PF13098">
    <property type="entry name" value="Thioredoxin_2"/>
    <property type="match status" value="1"/>
</dbReference>
<keyword evidence="5" id="KW-1015">Disulfide bond</keyword>
<dbReference type="OrthoDB" id="12976at2"/>
<evidence type="ECO:0000256" key="2">
    <source>
        <dbReference type="ARBA" id="ARBA00009813"/>
    </source>
</evidence>
<evidence type="ECO:0000256" key="6">
    <source>
        <dbReference type="ARBA" id="ARBA00023284"/>
    </source>
</evidence>
<evidence type="ECO:0000259" key="9">
    <source>
        <dbReference type="Pfam" id="PF10411"/>
    </source>
</evidence>
<feature type="chain" id="PRO_5017985461" evidence="8">
    <location>
        <begin position="23"/>
        <end position="301"/>
    </location>
</feature>
<feature type="domain" description="Thioredoxin-like fold" evidence="10">
    <location>
        <begin position="161"/>
        <end position="296"/>
    </location>
</feature>
<keyword evidence="6" id="KW-0676">Redox-active center</keyword>
<dbReference type="InterPro" id="IPR033954">
    <property type="entry name" value="DiS-bond_Isoase_DsbC/G"/>
</dbReference>
<evidence type="ECO:0000259" key="10">
    <source>
        <dbReference type="Pfam" id="PF13098"/>
    </source>
</evidence>
<dbReference type="InterPro" id="IPR036249">
    <property type="entry name" value="Thioredoxin-like_sf"/>
</dbReference>
<sequence>MKVLKLFSIVLALSLISISVKAQESCLSNSDVSIKDVKKALAPLLGNAKVLSVSDSPVDGLYEVIVEVNGKKIPVYLDCSMEYLISGEIISIKERKSLTREKVTKLNQQDLKEKLAKLEKRIGKEKAEKLKKILGERGLSRIRLIDENAMPTKADVILGNKNAKFVIYEITDPQCPFCKRFHEEMKKVLAKRNDVQFRVILFPLPFHKYAKPVSKAIICQPTKEASAKLLNKAFEKQTDKEEFKKLGEKACDKAEEALNQNMEIAQKLGIRGTPTLIFPHGIVISGAIPADMLNKIIDALK</sequence>
<gene>
    <name evidence="11" type="ORF">CLV39_0471</name>
</gene>
<dbReference type="Gene3D" id="3.40.30.10">
    <property type="entry name" value="Glutaredoxin"/>
    <property type="match status" value="1"/>
</dbReference>
<dbReference type="PANTHER" id="PTHR35272:SF3">
    <property type="entry name" value="THIOL:DISULFIDE INTERCHANGE PROTEIN DSBC"/>
    <property type="match status" value="1"/>
</dbReference>
<dbReference type="InterPro" id="IPR051470">
    <property type="entry name" value="Thiol:disulfide_interchange"/>
</dbReference>
<dbReference type="Pfam" id="PF10411">
    <property type="entry name" value="DsbC_N"/>
    <property type="match status" value="1"/>
</dbReference>
<feature type="domain" description="Disulphide bond isomerase DsbC/G N-terminal" evidence="9">
    <location>
        <begin position="32"/>
        <end position="99"/>
    </location>
</feature>
<evidence type="ECO:0000256" key="3">
    <source>
        <dbReference type="ARBA" id="ARBA00022729"/>
    </source>
</evidence>
<comment type="caution">
    <text evidence="11">The sequence shown here is derived from an EMBL/GenBank/DDBJ whole genome shotgun (WGS) entry which is preliminary data.</text>
</comment>
<evidence type="ECO:0000313" key="11">
    <source>
        <dbReference type="EMBL" id="RMA97842.1"/>
    </source>
</evidence>
<feature type="coiled-coil region" evidence="7">
    <location>
        <begin position="101"/>
        <end position="128"/>
    </location>
</feature>
<evidence type="ECO:0000313" key="12">
    <source>
        <dbReference type="Proteomes" id="UP000280842"/>
    </source>
</evidence>
<name>A0A3M0C4I1_9AQUI</name>
<dbReference type="SUPFAM" id="SSF52833">
    <property type="entry name" value="Thioredoxin-like"/>
    <property type="match status" value="1"/>
</dbReference>
<proteinExistence type="inferred from homology"/>
<evidence type="ECO:0000256" key="1">
    <source>
        <dbReference type="ARBA" id="ARBA00004418"/>
    </source>
</evidence>
<dbReference type="EMBL" id="REFO01000010">
    <property type="protein sequence ID" value="RMA97842.1"/>
    <property type="molecule type" value="Genomic_DNA"/>
</dbReference>
<accession>A0A3M0C4I1</accession>
<dbReference type="CDD" id="cd03020">
    <property type="entry name" value="DsbA_DsbC_DsbG"/>
    <property type="match status" value="1"/>
</dbReference>
<dbReference type="InterPro" id="IPR018950">
    <property type="entry name" value="DiS-bond_isomerase_DsbC/G_N"/>
</dbReference>
<dbReference type="SUPFAM" id="SSF54423">
    <property type="entry name" value="DsbC/DsbG N-terminal domain-like"/>
    <property type="match status" value="1"/>
</dbReference>
<organism evidence="11 12">
    <name type="scientific">Hydrogenothermus marinus</name>
    <dbReference type="NCBI Taxonomy" id="133270"/>
    <lineage>
        <taxon>Bacteria</taxon>
        <taxon>Pseudomonadati</taxon>
        <taxon>Aquificota</taxon>
        <taxon>Aquificia</taxon>
        <taxon>Aquificales</taxon>
        <taxon>Hydrogenothermaceae</taxon>
        <taxon>Hydrogenothermus</taxon>
    </lineage>
</organism>
<keyword evidence="3 8" id="KW-0732">Signal</keyword>
<comment type="similarity">
    <text evidence="2">Belongs to the thioredoxin family. DsbC subfamily.</text>
</comment>
<protein>
    <submittedName>
        <fullName evidence="11">Thiol:disulfide interchange protein DsbC</fullName>
    </submittedName>
</protein>
<evidence type="ECO:0000256" key="5">
    <source>
        <dbReference type="ARBA" id="ARBA00023157"/>
    </source>
</evidence>
<dbReference type="RefSeq" id="WP_121922603.1">
    <property type="nucleotide sequence ID" value="NZ_REFO01000010.1"/>
</dbReference>
<feature type="signal peptide" evidence="8">
    <location>
        <begin position="1"/>
        <end position="22"/>
    </location>
</feature>
<reference evidence="11 12" key="1">
    <citation type="submission" date="2018-10" db="EMBL/GenBank/DDBJ databases">
        <title>Genomic Encyclopedia of Archaeal and Bacterial Type Strains, Phase II (KMG-II): from individual species to whole genera.</title>
        <authorList>
            <person name="Goeker M."/>
        </authorList>
    </citation>
    <scope>NUCLEOTIDE SEQUENCE [LARGE SCALE GENOMIC DNA]</scope>
    <source>
        <strain evidence="11 12">VM1</strain>
    </source>
</reference>
<dbReference type="InterPro" id="IPR012336">
    <property type="entry name" value="Thioredoxin-like_fold"/>
</dbReference>
<evidence type="ECO:0000256" key="8">
    <source>
        <dbReference type="SAM" id="SignalP"/>
    </source>
</evidence>
<dbReference type="PANTHER" id="PTHR35272">
    <property type="entry name" value="THIOL:DISULFIDE INTERCHANGE PROTEIN DSBC-RELATED"/>
    <property type="match status" value="1"/>
</dbReference>
<keyword evidence="4" id="KW-0574">Periplasm</keyword>
<dbReference type="GO" id="GO:0042597">
    <property type="term" value="C:periplasmic space"/>
    <property type="evidence" value="ECO:0007669"/>
    <property type="project" value="UniProtKB-SubCell"/>
</dbReference>
<dbReference type="AlphaFoldDB" id="A0A3M0C4I1"/>
<dbReference type="Gene3D" id="3.10.450.70">
    <property type="entry name" value="Disulphide bond isomerase, DsbC/G, N-terminal"/>
    <property type="match status" value="1"/>
</dbReference>
<keyword evidence="12" id="KW-1185">Reference proteome</keyword>
<evidence type="ECO:0000256" key="4">
    <source>
        <dbReference type="ARBA" id="ARBA00022764"/>
    </source>
</evidence>
<dbReference type="InterPro" id="IPR009094">
    <property type="entry name" value="DiS-bond_isomerase_DsbC/G_N_sf"/>
</dbReference>
<keyword evidence="7" id="KW-0175">Coiled coil</keyword>
<dbReference type="Proteomes" id="UP000280842">
    <property type="component" value="Unassembled WGS sequence"/>
</dbReference>